<protein>
    <recommendedName>
        <fullName evidence="2">Protein FAR1-RELATED SEQUENCE</fullName>
    </recommendedName>
</protein>
<feature type="domain" description="CCHC-type" evidence="4">
    <location>
        <begin position="345"/>
        <end position="361"/>
    </location>
</feature>
<comment type="subcellular location">
    <subcellularLocation>
        <location evidence="2">Nucleus</location>
    </subcellularLocation>
</comment>
<proteinExistence type="inferred from homology"/>
<reference evidence="5 6" key="1">
    <citation type="submission" date="2019-01" db="EMBL/GenBank/DDBJ databases">
        <title>Sequencing of cultivated peanut Arachis hypogaea provides insights into genome evolution and oil improvement.</title>
        <authorList>
            <person name="Chen X."/>
        </authorList>
    </citation>
    <scope>NUCLEOTIDE SEQUENCE [LARGE SCALE GENOMIC DNA]</scope>
    <source>
        <strain evidence="6">cv. Fuhuasheng</strain>
        <tissue evidence="5">Leaves</tissue>
    </source>
</reference>
<keyword evidence="3" id="KW-0472">Membrane</keyword>
<evidence type="ECO:0000259" key="4">
    <source>
        <dbReference type="PROSITE" id="PS50158"/>
    </source>
</evidence>
<dbReference type="GO" id="GO:0006355">
    <property type="term" value="P:regulation of DNA-templated transcription"/>
    <property type="evidence" value="ECO:0007669"/>
    <property type="project" value="UniProtKB-UniRule"/>
</dbReference>
<dbReference type="InterPro" id="IPR001878">
    <property type="entry name" value="Znf_CCHC"/>
</dbReference>
<dbReference type="GO" id="GO:0003676">
    <property type="term" value="F:nucleic acid binding"/>
    <property type="evidence" value="ECO:0007669"/>
    <property type="project" value="InterPro"/>
</dbReference>
<evidence type="ECO:0000313" key="6">
    <source>
        <dbReference type="Proteomes" id="UP000289738"/>
    </source>
</evidence>
<organism evidence="5 6">
    <name type="scientific">Arachis hypogaea</name>
    <name type="common">Peanut</name>
    <dbReference type="NCBI Taxonomy" id="3818"/>
    <lineage>
        <taxon>Eukaryota</taxon>
        <taxon>Viridiplantae</taxon>
        <taxon>Streptophyta</taxon>
        <taxon>Embryophyta</taxon>
        <taxon>Tracheophyta</taxon>
        <taxon>Spermatophyta</taxon>
        <taxon>Magnoliopsida</taxon>
        <taxon>eudicotyledons</taxon>
        <taxon>Gunneridae</taxon>
        <taxon>Pentapetalae</taxon>
        <taxon>rosids</taxon>
        <taxon>fabids</taxon>
        <taxon>Fabales</taxon>
        <taxon>Fabaceae</taxon>
        <taxon>Papilionoideae</taxon>
        <taxon>50 kb inversion clade</taxon>
        <taxon>dalbergioids sensu lato</taxon>
        <taxon>Dalbergieae</taxon>
        <taxon>Pterocarpus clade</taxon>
        <taxon>Arachis</taxon>
    </lineage>
</organism>
<dbReference type="Proteomes" id="UP000289738">
    <property type="component" value="Chromosome B10"/>
</dbReference>
<dbReference type="InterPro" id="IPR031052">
    <property type="entry name" value="FHY3/FAR1"/>
</dbReference>
<feature type="transmembrane region" description="Helical" evidence="3">
    <location>
        <begin position="209"/>
        <end position="234"/>
    </location>
</feature>
<evidence type="ECO:0000256" key="3">
    <source>
        <dbReference type="SAM" id="Phobius"/>
    </source>
</evidence>
<gene>
    <name evidence="5" type="ORF">Ahy_B10g103325</name>
</gene>
<dbReference type="AlphaFoldDB" id="A0A444X3J3"/>
<evidence type="ECO:0000256" key="2">
    <source>
        <dbReference type="RuleBase" id="RU367018"/>
    </source>
</evidence>
<comment type="function">
    <text evidence="2">Putative transcription activator involved in regulating light control of development.</text>
</comment>
<comment type="similarity">
    <text evidence="2">Belongs to the FHY3/FAR1 family.</text>
</comment>
<dbReference type="GO" id="GO:0008270">
    <property type="term" value="F:zinc ion binding"/>
    <property type="evidence" value="ECO:0007669"/>
    <property type="project" value="UniProtKB-UniRule"/>
</dbReference>
<keyword evidence="2" id="KW-0539">Nucleus</keyword>
<sequence>MQGFEFVDLQMTYDFYNEYGRIKGFSVRRSKVGQSMKSQTVEEFGLEHNAWVTDLYEQKHIWSNAYIREKFFAGLKTKSQCEALNMQIGKFIGNSYNLREFIEHFQHYLEFMRRRDLVADYKSAYSEPLVKTKLEVLERYAATIYTKEVFLLFREVLLFSSNVRVVSRKKTTSCTLFEVTMYCQQRCWNVAWAKTEEEFTCSCLHIESFGIPCVYIVGVLVYLNITIIPAMLILERWTKRAKQPTLNTVTRVGEIPDAAYMSMHAAMFDDCRDLIRLSCRHFEYYFELKTRIANERAALREKHRLRAGTVDVGERLGVRDPLCARYKRCGRRAVTSRGKSRRVQRCRKCGNAGHNSRKCRSLFVDGSRDASAATSDWQNVDVVQEEDDMLEANGNFSVSFSEDAAYSVVTPGQLALSCMSHS</sequence>
<dbReference type="PANTHER" id="PTHR31669:SF292">
    <property type="entry name" value="OS02G0262500 PROTEIN"/>
    <property type="match status" value="1"/>
</dbReference>
<keyword evidence="2" id="KW-0862">Zinc</keyword>
<comment type="caution">
    <text evidence="5">The sequence shown here is derived from an EMBL/GenBank/DDBJ whole genome shotgun (WGS) entry which is preliminary data.</text>
</comment>
<keyword evidence="3" id="KW-1133">Transmembrane helix</keyword>
<evidence type="ECO:0000256" key="1">
    <source>
        <dbReference type="PROSITE-ProRule" id="PRU00047"/>
    </source>
</evidence>
<dbReference type="PANTHER" id="PTHR31669">
    <property type="entry name" value="PROTEIN FAR1-RELATED SEQUENCE 10-RELATED"/>
    <property type="match status" value="1"/>
</dbReference>
<accession>A0A444X3J3</accession>
<name>A0A444X3J3_ARAHY</name>
<keyword evidence="6" id="KW-1185">Reference proteome</keyword>
<keyword evidence="2" id="KW-0479">Metal-binding</keyword>
<keyword evidence="3" id="KW-0812">Transmembrane</keyword>
<dbReference type="GO" id="GO:0005634">
    <property type="term" value="C:nucleus"/>
    <property type="evidence" value="ECO:0007669"/>
    <property type="project" value="UniProtKB-SubCell"/>
</dbReference>
<dbReference type="EMBL" id="SDMP01000020">
    <property type="protein sequence ID" value="RYQ84227.1"/>
    <property type="molecule type" value="Genomic_DNA"/>
</dbReference>
<dbReference type="PROSITE" id="PS50158">
    <property type="entry name" value="ZF_CCHC"/>
    <property type="match status" value="1"/>
</dbReference>
<evidence type="ECO:0000313" key="5">
    <source>
        <dbReference type="EMBL" id="RYQ84227.1"/>
    </source>
</evidence>
<keyword evidence="1 2" id="KW-0863">Zinc-finger</keyword>